<protein>
    <submittedName>
        <fullName evidence="2">S41 family peptidase</fullName>
    </submittedName>
</protein>
<dbReference type="SMART" id="SM00245">
    <property type="entry name" value="TSPc"/>
    <property type="match status" value="1"/>
</dbReference>
<dbReference type="Pfam" id="PF03572">
    <property type="entry name" value="Peptidase_S41"/>
    <property type="match status" value="1"/>
</dbReference>
<evidence type="ECO:0000313" key="3">
    <source>
        <dbReference type="Proteomes" id="UP001589607"/>
    </source>
</evidence>
<dbReference type="EMBL" id="JBHMEY010000010">
    <property type="protein sequence ID" value="MFB9095791.1"/>
    <property type="molecule type" value="Genomic_DNA"/>
</dbReference>
<dbReference type="PANTHER" id="PTHR32060:SF30">
    <property type="entry name" value="CARBOXY-TERMINAL PROCESSING PROTEASE CTPA"/>
    <property type="match status" value="1"/>
</dbReference>
<dbReference type="InterPro" id="IPR005151">
    <property type="entry name" value="Tail-specific_protease"/>
</dbReference>
<name>A0ABV5GLD7_9FLAO</name>
<evidence type="ECO:0000313" key="2">
    <source>
        <dbReference type="EMBL" id="MFB9095791.1"/>
    </source>
</evidence>
<comment type="caution">
    <text evidence="2">The sequence shown here is derived from an EMBL/GenBank/DDBJ whole genome shotgun (WGS) entry which is preliminary data.</text>
</comment>
<evidence type="ECO:0000259" key="1">
    <source>
        <dbReference type="SMART" id="SM00245"/>
    </source>
</evidence>
<keyword evidence="3" id="KW-1185">Reference proteome</keyword>
<organism evidence="2 3">
    <name type="scientific">Flavobacterium jumunjinense</name>
    <dbReference type="NCBI Taxonomy" id="998845"/>
    <lineage>
        <taxon>Bacteria</taxon>
        <taxon>Pseudomonadati</taxon>
        <taxon>Bacteroidota</taxon>
        <taxon>Flavobacteriia</taxon>
        <taxon>Flavobacteriales</taxon>
        <taxon>Flavobacteriaceae</taxon>
        <taxon>Flavobacterium</taxon>
    </lineage>
</organism>
<dbReference type="PANTHER" id="PTHR32060">
    <property type="entry name" value="TAIL-SPECIFIC PROTEASE"/>
    <property type="match status" value="1"/>
</dbReference>
<dbReference type="SUPFAM" id="SSF52096">
    <property type="entry name" value="ClpP/crotonase"/>
    <property type="match status" value="1"/>
</dbReference>
<dbReference type="Proteomes" id="UP001589607">
    <property type="component" value="Unassembled WGS sequence"/>
</dbReference>
<sequence length="542" mass="61987">MIQKLHAHSNQLHYKTIIKTCSKGVIVFFLSLFLVQCTSVKKHNAKIDKEISVKQLHKDVDFTYRKLQKLQPQLYQYISKTALDAKFDSLKTTITKPLTSYAFFTKLSPVVASIGQGHTFTYPNMKRFTKKESKLLKKQDGPFSQFEFEIFDNKLYVVNNESDLKVIKVGDELTQINNEPVQPLIEEFKNWITSDGYNTTFKDKFIGQRLGTFYTFKNQYQDSIAFEFNHENSYWVKRKAKDSATHTIKTTKEKLTTIQKDSISKVNKHLSKLGYNKLTKKYHRDLSFTAKDSCTAIMKIKSFTVGNYHGFYKESFETLKQTGTQNLIIDLRYNFGGRLNEIEELYSYLAADSTYTFSRPSQVAGKTSMFQMDYFKGSKPLLFTVKALVSPIVYGYLFFRTNKKDDGNYYITSSKEKKAKENKFTGNVYVLINGGSFSASSILSTKLKANKRAVFVGEETGGDYNGTVAGFMPKITLPNSKVKVRLGLMYVNAVEKTEVIGHGIYPDVAISPTIDDRVKDNDPEMNYILETIKTKTTAEITE</sequence>
<proteinExistence type="predicted"/>
<feature type="domain" description="Tail specific protease" evidence="1">
    <location>
        <begin position="251"/>
        <end position="511"/>
    </location>
</feature>
<reference evidence="2 3" key="1">
    <citation type="submission" date="2024-09" db="EMBL/GenBank/DDBJ databases">
        <authorList>
            <person name="Sun Q."/>
            <person name="Mori K."/>
        </authorList>
    </citation>
    <scope>NUCLEOTIDE SEQUENCE [LARGE SCALE GENOMIC DNA]</scope>
    <source>
        <strain evidence="2 3">CECT 7955</strain>
    </source>
</reference>
<dbReference type="RefSeq" id="WP_236456495.1">
    <property type="nucleotide sequence ID" value="NZ_CBCSGE010000011.1"/>
</dbReference>
<gene>
    <name evidence="2" type="ORF">ACFFVF_04635</name>
</gene>
<dbReference type="InterPro" id="IPR029045">
    <property type="entry name" value="ClpP/crotonase-like_dom_sf"/>
</dbReference>
<accession>A0ABV5GLD7</accession>
<dbReference type="Gene3D" id="3.90.226.10">
    <property type="entry name" value="2-enoyl-CoA Hydratase, Chain A, domain 1"/>
    <property type="match status" value="1"/>
</dbReference>